<dbReference type="Proteomes" id="UP001606134">
    <property type="component" value="Unassembled WGS sequence"/>
</dbReference>
<evidence type="ECO:0000313" key="1">
    <source>
        <dbReference type="EMBL" id="MFG6487006.1"/>
    </source>
</evidence>
<reference evidence="1 2" key="1">
    <citation type="submission" date="2024-08" db="EMBL/GenBank/DDBJ databases">
        <authorList>
            <person name="Lu H."/>
        </authorList>
    </citation>
    <scope>NUCLEOTIDE SEQUENCE [LARGE SCALE GENOMIC DNA]</scope>
    <source>
        <strain evidence="1 2">BYS78W</strain>
    </source>
</reference>
<proteinExistence type="predicted"/>
<dbReference type="EMBL" id="JBIGIC010000004">
    <property type="protein sequence ID" value="MFG6487006.1"/>
    <property type="molecule type" value="Genomic_DNA"/>
</dbReference>
<name>A0ABW7HB82_9BURK</name>
<evidence type="ECO:0000313" key="2">
    <source>
        <dbReference type="Proteomes" id="UP001606134"/>
    </source>
</evidence>
<accession>A0ABW7HB82</accession>
<protein>
    <submittedName>
        <fullName evidence="1">Uncharacterized protein</fullName>
    </submittedName>
</protein>
<keyword evidence="2" id="KW-1185">Reference proteome</keyword>
<comment type="caution">
    <text evidence="1">The sequence shown here is derived from an EMBL/GenBank/DDBJ whole genome shotgun (WGS) entry which is preliminary data.</text>
</comment>
<sequence>MSVPLVGICLAGCGARERRQGEVFAAYLCTLAGVQPFPAALPDWDLPNEAFEPAPRSIHRLVESRVAAGWQRWGWKSADELRKTLPDVQPTAAFDLMSRVGSTEPVHIPPALLPPAVSVDYVSPAVLKSIFDGTADGWSRFHERFPRGGLLTAFSPVGFSADGSQAVFYADVSCGSLCGSGYGVLMHRVKAGWQVADHRQLWVS</sequence>
<gene>
    <name evidence="1" type="ORF">ACG04R_10005</name>
</gene>
<organism evidence="1 2">
    <name type="scientific">Pelomonas candidula</name>
    <dbReference type="NCBI Taxonomy" id="3299025"/>
    <lineage>
        <taxon>Bacteria</taxon>
        <taxon>Pseudomonadati</taxon>
        <taxon>Pseudomonadota</taxon>
        <taxon>Betaproteobacteria</taxon>
        <taxon>Burkholderiales</taxon>
        <taxon>Sphaerotilaceae</taxon>
        <taxon>Roseateles</taxon>
    </lineage>
</organism>
<dbReference type="RefSeq" id="WP_394408998.1">
    <property type="nucleotide sequence ID" value="NZ_JBIGIC010000004.1"/>
</dbReference>